<dbReference type="GO" id="GO:0019491">
    <property type="term" value="P:ectoine biosynthetic process"/>
    <property type="evidence" value="ECO:0007669"/>
    <property type="project" value="UniProtKB-UniPathway"/>
</dbReference>
<reference evidence="10 11" key="1">
    <citation type="submission" date="2018-01" db="EMBL/GenBank/DDBJ databases">
        <title>Whole genome sequencing of Histamine producing bacteria.</title>
        <authorList>
            <person name="Butler K."/>
        </authorList>
    </citation>
    <scope>NUCLEOTIDE SEQUENCE [LARGE SCALE GENOMIC DNA]</scope>
    <source>
        <strain evidence="10 11">JCM 12947</strain>
    </source>
</reference>
<dbReference type="Pfam" id="PF00583">
    <property type="entry name" value="Acetyltransf_1"/>
    <property type="match status" value="1"/>
</dbReference>
<comment type="pathway">
    <text evidence="1 8">Amine and polyamine biosynthesis; ectoine biosynthesis; L-ectoine from L-aspartate 4-semialdehyde: step 2/3.</text>
</comment>
<evidence type="ECO:0000313" key="10">
    <source>
        <dbReference type="EMBL" id="PSU47661.1"/>
    </source>
</evidence>
<evidence type="ECO:0000256" key="7">
    <source>
        <dbReference type="ARBA" id="ARBA00048924"/>
    </source>
</evidence>
<comment type="similarity">
    <text evidence="2 8">Belongs to the acetyltransferase family. EctA subfamily.</text>
</comment>
<evidence type="ECO:0000256" key="4">
    <source>
        <dbReference type="ARBA" id="ARBA00017935"/>
    </source>
</evidence>
<dbReference type="InterPro" id="IPR016181">
    <property type="entry name" value="Acyl_CoA_acyltransferase"/>
</dbReference>
<dbReference type="InterPro" id="IPR000182">
    <property type="entry name" value="GNAT_dom"/>
</dbReference>
<dbReference type="GO" id="GO:0033816">
    <property type="term" value="F:diaminobutyrate acetyltransferase activity"/>
    <property type="evidence" value="ECO:0007669"/>
    <property type="project" value="UniProtKB-EC"/>
</dbReference>
<comment type="function">
    <text evidence="8">Catalyzes the acetylation of L-2,4-diaminobutyrate (DABA) to gamma-N-acetyl-alpha,gamma-diaminobutyric acid (ADABA) with acetyl coenzyme A.</text>
</comment>
<evidence type="ECO:0000256" key="3">
    <source>
        <dbReference type="ARBA" id="ARBA00012355"/>
    </source>
</evidence>
<keyword evidence="11" id="KW-1185">Reference proteome</keyword>
<evidence type="ECO:0000313" key="11">
    <source>
        <dbReference type="Proteomes" id="UP000240987"/>
    </source>
</evidence>
<evidence type="ECO:0000259" key="9">
    <source>
        <dbReference type="PROSITE" id="PS51186"/>
    </source>
</evidence>
<dbReference type="CDD" id="cd04301">
    <property type="entry name" value="NAT_SF"/>
    <property type="match status" value="1"/>
</dbReference>
<sequence length="180" mass="20672">MITTAPWIVCPTILAKDENKWVFRTPNIGDGDQAHKLIASCPPLDMNSSYCNFLQSTHFKQTCIIAEFNDEIAGFISSYLKPENNNELFIWQVAVAPKHRGKGLAFHMLKELLIRDNLEHIKAIETTITKDNQGSWNLFKKLDEENNNLGSVTTFLDEHKHFKGKHDTEYLYHIPLTKTL</sequence>
<name>A0A2T3JFG4_9GAMM</name>
<evidence type="ECO:0000256" key="1">
    <source>
        <dbReference type="ARBA" id="ARBA00004978"/>
    </source>
</evidence>
<feature type="domain" description="N-acetyltransferase" evidence="9">
    <location>
        <begin position="21"/>
        <end position="177"/>
    </location>
</feature>
<dbReference type="EMBL" id="PYMJ01000013">
    <property type="protein sequence ID" value="PSU47661.1"/>
    <property type="molecule type" value="Genomic_DNA"/>
</dbReference>
<dbReference type="AlphaFoldDB" id="A0A2T3JFG4"/>
<dbReference type="Gene3D" id="3.40.630.30">
    <property type="match status" value="1"/>
</dbReference>
<accession>A0A2T3JFG4</accession>
<proteinExistence type="inferred from homology"/>
<evidence type="ECO:0000256" key="6">
    <source>
        <dbReference type="ARBA" id="ARBA00023315"/>
    </source>
</evidence>
<evidence type="ECO:0000256" key="5">
    <source>
        <dbReference type="ARBA" id="ARBA00022679"/>
    </source>
</evidence>
<dbReference type="PROSITE" id="PS51186">
    <property type="entry name" value="GNAT"/>
    <property type="match status" value="1"/>
</dbReference>
<dbReference type="EC" id="2.3.1.178" evidence="3 8"/>
<dbReference type="OrthoDB" id="2436196at2"/>
<dbReference type="InterPro" id="IPR012772">
    <property type="entry name" value="Ectoine_EctA"/>
</dbReference>
<organism evidence="10 11">
    <name type="scientific">Photobacterium frigidiphilum</name>
    <dbReference type="NCBI Taxonomy" id="264736"/>
    <lineage>
        <taxon>Bacteria</taxon>
        <taxon>Pseudomonadati</taxon>
        <taxon>Pseudomonadota</taxon>
        <taxon>Gammaproteobacteria</taxon>
        <taxon>Vibrionales</taxon>
        <taxon>Vibrionaceae</taxon>
        <taxon>Photobacterium</taxon>
    </lineage>
</organism>
<dbReference type="RefSeq" id="WP_107243284.1">
    <property type="nucleotide sequence ID" value="NZ_PYMJ01000013.1"/>
</dbReference>
<dbReference type="SUPFAM" id="SSF55729">
    <property type="entry name" value="Acyl-CoA N-acyltransferases (Nat)"/>
    <property type="match status" value="1"/>
</dbReference>
<comment type="catalytic activity">
    <reaction evidence="7 8">
        <text>L-2,4-diaminobutanoate + acetyl-CoA = (2S)-4-acetamido-2-aminobutanoate + CoA + H(+)</text>
        <dbReference type="Rhea" id="RHEA:16901"/>
        <dbReference type="ChEBI" id="CHEBI:15378"/>
        <dbReference type="ChEBI" id="CHEBI:57287"/>
        <dbReference type="ChEBI" id="CHEBI:57288"/>
        <dbReference type="ChEBI" id="CHEBI:58761"/>
        <dbReference type="ChEBI" id="CHEBI:58929"/>
        <dbReference type="EC" id="2.3.1.178"/>
    </reaction>
</comment>
<gene>
    <name evidence="8 10" type="primary">ectA</name>
    <name evidence="10" type="ORF">C9J12_13985</name>
</gene>
<keyword evidence="6 8" id="KW-0012">Acyltransferase</keyword>
<protein>
    <recommendedName>
        <fullName evidence="4 8">L-2,4-diaminobutyric acid acetyltransferase</fullName>
        <shortName evidence="8">DABA acetyltransferase</shortName>
        <ecNumber evidence="3 8">2.3.1.178</ecNumber>
    </recommendedName>
</protein>
<dbReference type="NCBIfam" id="TIGR02406">
    <property type="entry name" value="ectoine_EctA"/>
    <property type="match status" value="1"/>
</dbReference>
<evidence type="ECO:0000256" key="8">
    <source>
        <dbReference type="RuleBase" id="RU365045"/>
    </source>
</evidence>
<evidence type="ECO:0000256" key="2">
    <source>
        <dbReference type="ARBA" id="ARBA00010712"/>
    </source>
</evidence>
<keyword evidence="5 8" id="KW-0808">Transferase</keyword>
<dbReference type="Proteomes" id="UP000240987">
    <property type="component" value="Unassembled WGS sequence"/>
</dbReference>
<dbReference type="UniPathway" id="UPA00067">
    <property type="reaction ID" value="UER00122"/>
</dbReference>
<comment type="caution">
    <text evidence="10">The sequence shown here is derived from an EMBL/GenBank/DDBJ whole genome shotgun (WGS) entry which is preliminary data.</text>
</comment>